<keyword evidence="2" id="KW-0472">Membrane</keyword>
<protein>
    <submittedName>
        <fullName evidence="3">Uncharacterized protein</fullName>
    </submittedName>
</protein>
<evidence type="ECO:0000256" key="1">
    <source>
        <dbReference type="SAM" id="MobiDB-lite"/>
    </source>
</evidence>
<feature type="region of interest" description="Disordered" evidence="1">
    <location>
        <begin position="1"/>
        <end position="41"/>
    </location>
</feature>
<keyword evidence="2" id="KW-1133">Transmembrane helix</keyword>
<feature type="compositionally biased region" description="Basic residues" evidence="1">
    <location>
        <begin position="14"/>
        <end position="29"/>
    </location>
</feature>
<reference evidence="3" key="2">
    <citation type="submission" date="2023-05" db="EMBL/GenBank/DDBJ databases">
        <authorList>
            <consortium name="Lawrence Berkeley National Laboratory"/>
            <person name="Steindorff A."/>
            <person name="Hensen N."/>
            <person name="Bonometti L."/>
            <person name="Westerberg I."/>
            <person name="Brannstrom I.O."/>
            <person name="Guillou S."/>
            <person name="Cros-Aarteil S."/>
            <person name="Calhoun S."/>
            <person name="Haridas S."/>
            <person name="Kuo A."/>
            <person name="Mondo S."/>
            <person name="Pangilinan J."/>
            <person name="Riley R."/>
            <person name="Labutti K."/>
            <person name="Andreopoulos B."/>
            <person name="Lipzen A."/>
            <person name="Chen C."/>
            <person name="Yanf M."/>
            <person name="Daum C."/>
            <person name="Ng V."/>
            <person name="Clum A."/>
            <person name="Ohm R."/>
            <person name="Martin F."/>
            <person name="Silar P."/>
            <person name="Natvig D."/>
            <person name="Lalanne C."/>
            <person name="Gautier V."/>
            <person name="Ament-Velasquez S.L."/>
            <person name="Kruys A."/>
            <person name="Hutchinson M.I."/>
            <person name="Powell A.J."/>
            <person name="Barry K."/>
            <person name="Miller A.N."/>
            <person name="Grigoriev I.V."/>
            <person name="Debuchy R."/>
            <person name="Gladieux P."/>
            <person name="Thoren M.H."/>
            <person name="Johannesson H."/>
        </authorList>
    </citation>
    <scope>NUCLEOTIDE SEQUENCE</scope>
    <source>
        <strain evidence="3">CBS 990.96</strain>
    </source>
</reference>
<keyword evidence="4" id="KW-1185">Reference proteome</keyword>
<organism evidence="3 4">
    <name type="scientific">Podospora fimiseda</name>
    <dbReference type="NCBI Taxonomy" id="252190"/>
    <lineage>
        <taxon>Eukaryota</taxon>
        <taxon>Fungi</taxon>
        <taxon>Dikarya</taxon>
        <taxon>Ascomycota</taxon>
        <taxon>Pezizomycotina</taxon>
        <taxon>Sordariomycetes</taxon>
        <taxon>Sordariomycetidae</taxon>
        <taxon>Sordariales</taxon>
        <taxon>Podosporaceae</taxon>
        <taxon>Podospora</taxon>
    </lineage>
</organism>
<evidence type="ECO:0000313" key="3">
    <source>
        <dbReference type="EMBL" id="KAK4221161.1"/>
    </source>
</evidence>
<dbReference type="AlphaFoldDB" id="A0AAN6YNA9"/>
<dbReference type="EMBL" id="MU865578">
    <property type="protein sequence ID" value="KAK4221161.1"/>
    <property type="molecule type" value="Genomic_DNA"/>
</dbReference>
<feature type="transmembrane region" description="Helical" evidence="2">
    <location>
        <begin position="446"/>
        <end position="468"/>
    </location>
</feature>
<gene>
    <name evidence="3" type="ORF">QBC38DRAFT_492606</name>
</gene>
<reference evidence="3" key="1">
    <citation type="journal article" date="2023" name="Mol. Phylogenet. Evol.">
        <title>Genome-scale phylogeny and comparative genomics of the fungal order Sordariales.</title>
        <authorList>
            <person name="Hensen N."/>
            <person name="Bonometti L."/>
            <person name="Westerberg I."/>
            <person name="Brannstrom I.O."/>
            <person name="Guillou S."/>
            <person name="Cros-Aarteil S."/>
            <person name="Calhoun S."/>
            <person name="Haridas S."/>
            <person name="Kuo A."/>
            <person name="Mondo S."/>
            <person name="Pangilinan J."/>
            <person name="Riley R."/>
            <person name="LaButti K."/>
            <person name="Andreopoulos B."/>
            <person name="Lipzen A."/>
            <person name="Chen C."/>
            <person name="Yan M."/>
            <person name="Daum C."/>
            <person name="Ng V."/>
            <person name="Clum A."/>
            <person name="Steindorff A."/>
            <person name="Ohm R.A."/>
            <person name="Martin F."/>
            <person name="Silar P."/>
            <person name="Natvig D.O."/>
            <person name="Lalanne C."/>
            <person name="Gautier V."/>
            <person name="Ament-Velasquez S.L."/>
            <person name="Kruys A."/>
            <person name="Hutchinson M.I."/>
            <person name="Powell A.J."/>
            <person name="Barry K."/>
            <person name="Miller A.N."/>
            <person name="Grigoriev I.V."/>
            <person name="Debuchy R."/>
            <person name="Gladieux P."/>
            <person name="Hiltunen Thoren M."/>
            <person name="Johannesson H."/>
        </authorList>
    </citation>
    <scope>NUCLEOTIDE SEQUENCE</scope>
    <source>
        <strain evidence="3">CBS 990.96</strain>
    </source>
</reference>
<comment type="caution">
    <text evidence="3">The sequence shown here is derived from an EMBL/GenBank/DDBJ whole genome shotgun (WGS) entry which is preliminary data.</text>
</comment>
<accession>A0AAN6YNA9</accession>
<evidence type="ECO:0000256" key="2">
    <source>
        <dbReference type="SAM" id="Phobius"/>
    </source>
</evidence>
<proteinExistence type="predicted"/>
<name>A0AAN6YNA9_9PEZI</name>
<dbReference type="Proteomes" id="UP001301958">
    <property type="component" value="Unassembled WGS sequence"/>
</dbReference>
<keyword evidence="2" id="KW-0812">Transmembrane</keyword>
<sequence>MELDVESIPSTTSKARRAGLFRRAKKAGKDKRNGLGETNRPIDYRVPSRRISLRHLSRRSDEKATVSITSKPRQTSLDNDLIDLDWRLPWLSKQHTTIPANLTSLRIDGSPISNKETFDLLLEAVARYANENRGFSVDDIVEYLQQDVGLEVGGDDDQNNMKRLLVFAVLGWHTMVYQPAFNLCPQHQLAVHQDYNAPESGLVFDLYKVPIDLCDRPLSVLLKVFGNLLPARPNNTYTAAVENSKVAPSWTAMYPNELNAYHLHTLLKVQFRWVDTLALHLDYDNSTPSLSLFRFPSICAAQLESRGDWPGTIFAFATETTMSDVDPRADEEDITHFLQEVLLSYRLLFGQCAKSRKLFRQIFTPTVAPFPQPDSLLTYLCTEAKIPLAVSQKYPWVPRDRSAYIAAREFPILSKRVELIARDLERSRPKSAAGLLRDRRDKLQFWTFWLVAILGASGLLLSLVQIALQGIQIAQEAGKLNL</sequence>
<evidence type="ECO:0000313" key="4">
    <source>
        <dbReference type="Proteomes" id="UP001301958"/>
    </source>
</evidence>